<dbReference type="InParanoid" id="W7X7F0"/>
<keyword evidence="1" id="KW-0472">Membrane</keyword>
<proteinExistence type="predicted"/>
<dbReference type="RefSeq" id="XP_012655167.1">
    <property type="nucleotide sequence ID" value="XM_012799713.1"/>
</dbReference>
<keyword evidence="1" id="KW-0812">Transmembrane</keyword>
<organism evidence="1 2">
    <name type="scientific">Tetrahymena thermophila (strain SB210)</name>
    <dbReference type="NCBI Taxonomy" id="312017"/>
    <lineage>
        <taxon>Eukaryota</taxon>
        <taxon>Sar</taxon>
        <taxon>Alveolata</taxon>
        <taxon>Ciliophora</taxon>
        <taxon>Intramacronucleata</taxon>
        <taxon>Oligohymenophorea</taxon>
        <taxon>Hymenostomatida</taxon>
        <taxon>Tetrahymenina</taxon>
        <taxon>Tetrahymenidae</taxon>
        <taxon>Tetrahymena</taxon>
    </lineage>
</organism>
<accession>W7X7F0</accession>
<sequence length="196" mass="24249">MIQKEYLKKQKMIMNRLQYFKQFLMKHIKEIQLQIQLKQMVIINPIKNLTFEYLLLTYLQRKVQYFERFNNKRARLKSVYKNIRSDEAHNICLLDSGNTVQEIRNALFFIFIFLFLKQNNRLNYYQQILKIIQICEIDFYVFYINCSFNFQFNLFFLNMKKKTTVKILFLNIFYQLVKQVNLINNYIYLFLIQLKC</sequence>
<dbReference type="GeneID" id="24442478"/>
<reference evidence="2" key="1">
    <citation type="journal article" date="2006" name="PLoS Biol.">
        <title>Macronuclear genome sequence of the ciliate Tetrahymena thermophila, a model eukaryote.</title>
        <authorList>
            <person name="Eisen J.A."/>
            <person name="Coyne R.S."/>
            <person name="Wu M."/>
            <person name="Wu D."/>
            <person name="Thiagarajan M."/>
            <person name="Wortman J.R."/>
            <person name="Badger J.H."/>
            <person name="Ren Q."/>
            <person name="Amedeo P."/>
            <person name="Jones K.M."/>
            <person name="Tallon L.J."/>
            <person name="Delcher A.L."/>
            <person name="Salzberg S.L."/>
            <person name="Silva J.C."/>
            <person name="Haas B.J."/>
            <person name="Majoros W.H."/>
            <person name="Farzad M."/>
            <person name="Carlton J.M."/>
            <person name="Smith R.K. Jr."/>
            <person name="Garg J."/>
            <person name="Pearlman R.E."/>
            <person name="Karrer K.M."/>
            <person name="Sun L."/>
            <person name="Manning G."/>
            <person name="Elde N.C."/>
            <person name="Turkewitz A.P."/>
            <person name="Asai D.J."/>
            <person name="Wilkes D.E."/>
            <person name="Wang Y."/>
            <person name="Cai H."/>
            <person name="Collins K."/>
            <person name="Stewart B.A."/>
            <person name="Lee S.R."/>
            <person name="Wilamowska K."/>
            <person name="Weinberg Z."/>
            <person name="Ruzzo W.L."/>
            <person name="Wloga D."/>
            <person name="Gaertig J."/>
            <person name="Frankel J."/>
            <person name="Tsao C.-C."/>
            <person name="Gorovsky M.A."/>
            <person name="Keeling P.J."/>
            <person name="Waller R.F."/>
            <person name="Patron N.J."/>
            <person name="Cherry J.M."/>
            <person name="Stover N.A."/>
            <person name="Krieger C.J."/>
            <person name="del Toro C."/>
            <person name="Ryder H.F."/>
            <person name="Williamson S.C."/>
            <person name="Barbeau R.A."/>
            <person name="Hamilton E.P."/>
            <person name="Orias E."/>
        </authorList>
    </citation>
    <scope>NUCLEOTIDE SEQUENCE [LARGE SCALE GENOMIC DNA]</scope>
    <source>
        <strain evidence="2">SB210</strain>
    </source>
</reference>
<gene>
    <name evidence="1" type="ORF">TTHERM_001587460</name>
</gene>
<keyword evidence="2" id="KW-1185">Reference proteome</keyword>
<evidence type="ECO:0000313" key="2">
    <source>
        <dbReference type="Proteomes" id="UP000009168"/>
    </source>
</evidence>
<protein>
    <submittedName>
        <fullName evidence="1">Transmembrane protein, putative</fullName>
    </submittedName>
</protein>
<name>W7X7F0_TETTS</name>
<dbReference type="Proteomes" id="UP000009168">
    <property type="component" value="Unassembled WGS sequence"/>
</dbReference>
<evidence type="ECO:0000313" key="1">
    <source>
        <dbReference type="EMBL" id="EWS72298.1"/>
    </source>
</evidence>
<dbReference type="KEGG" id="tet:TTHERM_001587460"/>
<dbReference type="AlphaFoldDB" id="W7X7F0"/>
<dbReference type="EMBL" id="GG662499">
    <property type="protein sequence ID" value="EWS72298.1"/>
    <property type="molecule type" value="Genomic_DNA"/>
</dbReference>